<evidence type="ECO:0000256" key="3">
    <source>
        <dbReference type="ARBA" id="ARBA00022448"/>
    </source>
</evidence>
<dbReference type="InterPro" id="IPR020846">
    <property type="entry name" value="MFS_dom"/>
</dbReference>
<keyword evidence="6 7" id="KW-0472">Membrane</keyword>
<dbReference type="GO" id="GO:0005886">
    <property type="term" value="C:plasma membrane"/>
    <property type="evidence" value="ECO:0007669"/>
    <property type="project" value="TreeGrafter"/>
</dbReference>
<keyword evidence="4 7" id="KW-0812">Transmembrane</keyword>
<evidence type="ECO:0000313" key="9">
    <source>
        <dbReference type="EMBL" id="ODM16759.1"/>
    </source>
</evidence>
<feature type="transmembrane region" description="Helical" evidence="7">
    <location>
        <begin position="195"/>
        <end position="214"/>
    </location>
</feature>
<dbReference type="PANTHER" id="PTHR23501:SF12">
    <property type="entry name" value="MAJOR FACILITATOR SUPERFAMILY (MFS) PROFILE DOMAIN-CONTAINING PROTEIN-RELATED"/>
    <property type="match status" value="1"/>
</dbReference>
<dbReference type="InterPro" id="IPR036259">
    <property type="entry name" value="MFS_trans_sf"/>
</dbReference>
<organism evidence="9 10">
    <name type="scientific">Aspergillus cristatus</name>
    <name type="common">Chinese Fuzhuan brick tea-fermentation fungus</name>
    <name type="synonym">Eurotium cristatum</name>
    <dbReference type="NCBI Taxonomy" id="573508"/>
    <lineage>
        <taxon>Eukaryota</taxon>
        <taxon>Fungi</taxon>
        <taxon>Dikarya</taxon>
        <taxon>Ascomycota</taxon>
        <taxon>Pezizomycotina</taxon>
        <taxon>Eurotiomycetes</taxon>
        <taxon>Eurotiomycetidae</taxon>
        <taxon>Eurotiales</taxon>
        <taxon>Aspergillaceae</taxon>
        <taxon>Aspergillus</taxon>
        <taxon>Aspergillus subgen. Aspergillus</taxon>
    </lineage>
</organism>
<feature type="transmembrane region" description="Helical" evidence="7">
    <location>
        <begin position="373"/>
        <end position="393"/>
    </location>
</feature>
<feature type="transmembrane region" description="Helical" evidence="7">
    <location>
        <begin position="166"/>
        <end position="183"/>
    </location>
</feature>
<evidence type="ECO:0000313" key="10">
    <source>
        <dbReference type="Proteomes" id="UP000094569"/>
    </source>
</evidence>
<feature type="transmembrane region" description="Helical" evidence="7">
    <location>
        <begin position="108"/>
        <end position="127"/>
    </location>
</feature>
<feature type="transmembrane region" description="Helical" evidence="7">
    <location>
        <begin position="37"/>
        <end position="56"/>
    </location>
</feature>
<dbReference type="InterPro" id="IPR011701">
    <property type="entry name" value="MFS"/>
</dbReference>
<keyword evidence="5 7" id="KW-1133">Transmembrane helix</keyword>
<feature type="transmembrane region" description="Helical" evidence="7">
    <location>
        <begin position="436"/>
        <end position="460"/>
    </location>
</feature>
<dbReference type="EMBL" id="JXNT01000010">
    <property type="protein sequence ID" value="ODM16759.1"/>
    <property type="molecule type" value="Genomic_DNA"/>
</dbReference>
<comment type="subcellular location">
    <subcellularLocation>
        <location evidence="1">Membrane</location>
        <topology evidence="1">Multi-pass membrane protein</topology>
    </subcellularLocation>
</comment>
<feature type="transmembrane region" description="Helical" evidence="7">
    <location>
        <begin position="348"/>
        <end position="366"/>
    </location>
</feature>
<feature type="transmembrane region" description="Helical" evidence="7">
    <location>
        <begin position="133"/>
        <end position="154"/>
    </location>
</feature>
<evidence type="ECO:0000256" key="4">
    <source>
        <dbReference type="ARBA" id="ARBA00022692"/>
    </source>
</evidence>
<feature type="domain" description="Major facilitator superfamily (MFS) profile" evidence="8">
    <location>
        <begin position="43"/>
        <end position="536"/>
    </location>
</feature>
<feature type="transmembrane region" description="Helical" evidence="7">
    <location>
        <begin position="513"/>
        <end position="531"/>
    </location>
</feature>
<gene>
    <name evidence="9" type="ORF">SI65_07724</name>
</gene>
<name>A0A1E3B745_ASPCR</name>
<keyword evidence="3" id="KW-0813">Transport</keyword>
<keyword evidence="10" id="KW-1185">Reference proteome</keyword>
<protein>
    <recommendedName>
        <fullName evidence="8">Major facilitator superfamily (MFS) profile domain-containing protein</fullName>
    </recommendedName>
</protein>
<dbReference type="OrthoDB" id="10021397at2759"/>
<dbReference type="PANTHER" id="PTHR23501">
    <property type="entry name" value="MAJOR FACILITATOR SUPERFAMILY"/>
    <property type="match status" value="1"/>
</dbReference>
<evidence type="ECO:0000256" key="2">
    <source>
        <dbReference type="ARBA" id="ARBA00007520"/>
    </source>
</evidence>
<proteinExistence type="inferred from homology"/>
<dbReference type="VEuPathDB" id="FungiDB:SI65_07724"/>
<evidence type="ECO:0000256" key="5">
    <source>
        <dbReference type="ARBA" id="ARBA00022989"/>
    </source>
</evidence>
<feature type="transmembrane region" description="Helical" evidence="7">
    <location>
        <begin position="405"/>
        <end position="424"/>
    </location>
</feature>
<dbReference type="STRING" id="573508.A0A1E3B745"/>
<feature type="transmembrane region" description="Helical" evidence="7">
    <location>
        <begin position="78"/>
        <end position="96"/>
    </location>
</feature>
<comment type="caution">
    <text evidence="9">The sequence shown here is derived from an EMBL/GenBank/DDBJ whole genome shotgun (WGS) entry which is preliminary data.</text>
</comment>
<comment type="similarity">
    <text evidence="2">Belongs to the major facilitator superfamily. TCR/Tet family.</text>
</comment>
<feature type="transmembrane region" description="Helical" evidence="7">
    <location>
        <begin position="265"/>
        <end position="287"/>
    </location>
</feature>
<sequence length="544" mass="58514">MIDSLDDAHEAAASEPKFTSEVDVEQSFGPERRKVRGFSWFLVVVSILSSIFLYALDNTIVADILPAMINDFSSVDQLGWLSVGFQIGGVAVIMPLSKIYGLFRVKWLYLLSCVIFMAASALCGAAPDINAEIVGRVFTGAGGIGLYIGVMILLSVNTTEQERPMYLSLVGLVWGIGTVLGPVVGGAFEKVTWRWAFYINLIIGAVLAPIWVFLLPNTAHPCKHLSLGQRLRSFDSVGCILSMGAIITTIMPINFGGGLYEWRSAAIITLFTVGGVLWILFGIQQTCNIFTSATDRMFPIQFLRNKEAVLLFILAAACNAAVFIPVYYVPIFFQFTWGDDALASAVRLLPLIFLLCATILTNGWLMSKLGYYMPWYAIGAALMLIANVCLSQIDNHTSPSYIYGFEALLGIGGGAFVQAGYAVIQAVVAPEDLGYAVSFMMVAQIGGIALGLAIASAVFINGATIQLQDLLPQYPKDQLQAAISGTSSQVLQALSPELRERALSLIVSNMDKVFIVAYAGSAVALVGSLALSRKRVFLPAAAAA</sequence>
<dbReference type="GO" id="GO:0022857">
    <property type="term" value="F:transmembrane transporter activity"/>
    <property type="evidence" value="ECO:0007669"/>
    <property type="project" value="InterPro"/>
</dbReference>
<dbReference type="AlphaFoldDB" id="A0A1E3B745"/>
<dbReference type="Proteomes" id="UP000094569">
    <property type="component" value="Unassembled WGS sequence"/>
</dbReference>
<dbReference type="Pfam" id="PF07690">
    <property type="entry name" value="MFS_1"/>
    <property type="match status" value="1"/>
</dbReference>
<evidence type="ECO:0000256" key="7">
    <source>
        <dbReference type="SAM" id="Phobius"/>
    </source>
</evidence>
<accession>A0A1E3B745</accession>
<dbReference type="PROSITE" id="PS50850">
    <property type="entry name" value="MFS"/>
    <property type="match status" value="1"/>
</dbReference>
<feature type="transmembrane region" description="Helical" evidence="7">
    <location>
        <begin position="234"/>
        <end position="253"/>
    </location>
</feature>
<feature type="transmembrane region" description="Helical" evidence="7">
    <location>
        <begin position="308"/>
        <end position="328"/>
    </location>
</feature>
<evidence type="ECO:0000256" key="6">
    <source>
        <dbReference type="ARBA" id="ARBA00023136"/>
    </source>
</evidence>
<dbReference type="Gene3D" id="1.20.1250.20">
    <property type="entry name" value="MFS general substrate transporter like domains"/>
    <property type="match status" value="1"/>
</dbReference>
<dbReference type="SUPFAM" id="SSF103473">
    <property type="entry name" value="MFS general substrate transporter"/>
    <property type="match status" value="1"/>
</dbReference>
<evidence type="ECO:0000256" key="1">
    <source>
        <dbReference type="ARBA" id="ARBA00004141"/>
    </source>
</evidence>
<evidence type="ECO:0000259" key="8">
    <source>
        <dbReference type="PROSITE" id="PS50850"/>
    </source>
</evidence>
<reference evidence="9 10" key="1">
    <citation type="journal article" date="2016" name="BMC Genomics">
        <title>Comparative genomic and transcriptomic analyses of the Fuzhuan brick tea-fermentation fungus Aspergillus cristatus.</title>
        <authorList>
            <person name="Ge Y."/>
            <person name="Wang Y."/>
            <person name="Liu Y."/>
            <person name="Tan Y."/>
            <person name="Ren X."/>
            <person name="Zhang X."/>
            <person name="Hyde K.D."/>
            <person name="Liu Y."/>
            <person name="Liu Z."/>
        </authorList>
    </citation>
    <scope>NUCLEOTIDE SEQUENCE [LARGE SCALE GENOMIC DNA]</scope>
    <source>
        <strain evidence="9 10">GZAAS20.1005</strain>
    </source>
</reference>